<name>A0A2P2Q1J3_RHIMU</name>
<dbReference type="AlphaFoldDB" id="A0A2P2Q1J3"/>
<evidence type="ECO:0000313" key="1">
    <source>
        <dbReference type="EMBL" id="MBX60870.1"/>
    </source>
</evidence>
<dbReference type="EMBL" id="GGEC01080386">
    <property type="protein sequence ID" value="MBX60870.1"/>
    <property type="molecule type" value="Transcribed_RNA"/>
</dbReference>
<sequence>MFVNASLIQSSITKDHTANLRYDINDNILS</sequence>
<reference evidence="1" key="1">
    <citation type="submission" date="2018-02" db="EMBL/GenBank/DDBJ databases">
        <title>Rhizophora mucronata_Transcriptome.</title>
        <authorList>
            <person name="Meera S.P."/>
            <person name="Sreeshan A."/>
            <person name="Augustine A."/>
        </authorList>
    </citation>
    <scope>NUCLEOTIDE SEQUENCE</scope>
    <source>
        <tissue evidence="1">Leaf</tissue>
    </source>
</reference>
<proteinExistence type="predicted"/>
<accession>A0A2P2Q1J3</accession>
<protein>
    <submittedName>
        <fullName evidence="1">Uncharacterized protein</fullName>
    </submittedName>
</protein>
<organism evidence="1">
    <name type="scientific">Rhizophora mucronata</name>
    <name type="common">Asiatic mangrove</name>
    <dbReference type="NCBI Taxonomy" id="61149"/>
    <lineage>
        <taxon>Eukaryota</taxon>
        <taxon>Viridiplantae</taxon>
        <taxon>Streptophyta</taxon>
        <taxon>Embryophyta</taxon>
        <taxon>Tracheophyta</taxon>
        <taxon>Spermatophyta</taxon>
        <taxon>Magnoliopsida</taxon>
        <taxon>eudicotyledons</taxon>
        <taxon>Gunneridae</taxon>
        <taxon>Pentapetalae</taxon>
        <taxon>rosids</taxon>
        <taxon>fabids</taxon>
        <taxon>Malpighiales</taxon>
        <taxon>Rhizophoraceae</taxon>
        <taxon>Rhizophora</taxon>
    </lineage>
</organism>